<dbReference type="SUPFAM" id="SSF75005">
    <property type="entry name" value="Arabinanase/levansucrase/invertase"/>
    <property type="match status" value="1"/>
</dbReference>
<dbReference type="EMBL" id="ABCK01000019">
    <property type="protein sequence ID" value="EDM26165.1"/>
    <property type="molecule type" value="Genomic_DNA"/>
</dbReference>
<gene>
    <name evidence="1" type="ORF">LNTAR_16498</name>
</gene>
<dbReference type="OrthoDB" id="9766839at2"/>
<accession>A6DQB4</accession>
<protein>
    <submittedName>
        <fullName evidence="1">Uncharacterized protein</fullName>
    </submittedName>
</protein>
<comment type="caution">
    <text evidence="1">The sequence shown here is derived from an EMBL/GenBank/DDBJ whole genome shotgun (WGS) entry which is preliminary data.</text>
</comment>
<organism evidence="1 2">
    <name type="scientific">Lentisphaera araneosa HTCC2155</name>
    <dbReference type="NCBI Taxonomy" id="313628"/>
    <lineage>
        <taxon>Bacteria</taxon>
        <taxon>Pseudomonadati</taxon>
        <taxon>Lentisphaerota</taxon>
        <taxon>Lentisphaeria</taxon>
        <taxon>Lentisphaerales</taxon>
        <taxon>Lentisphaeraceae</taxon>
        <taxon>Lentisphaera</taxon>
    </lineage>
</organism>
<dbReference type="eggNOG" id="COG1621">
    <property type="taxonomic scope" value="Bacteria"/>
</dbReference>
<dbReference type="CDD" id="cd08994">
    <property type="entry name" value="GH43_62_32_68_117_130-like"/>
    <property type="match status" value="1"/>
</dbReference>
<dbReference type="AlphaFoldDB" id="A6DQB4"/>
<dbReference type="STRING" id="313628.LNTAR_16498"/>
<sequence>MSSLFSKSCLVSLILASINIEASEVKKKKRVRPPIPKEYYQPNYIKPDGLVKGAQFQDLILPVPIQAKLEVNAWGTAEVLPRDLTNGIEDEVYSYWGGNIVQSQDGVNHLFCCRWPEDYRRGHFGYQSSEVVHAVSENGPLGPYKVVDVIGPGHNPEIYQAKDGSWLIGVLEDIGTYKAPSLNGPWKPHMPTFTPLHASKNVNLRNRSYAKCDDGSVLMVIKNGTIWHSSDGVKEFKQLTGGSVYFKPNHLPAKYEDPVIWKDEVQFHLIYNDCLRREAYYMRSPDGVNWHVDPGFAYTTDFMKYENGQLEKWYKWERVKVRLDEYGRATHLNFAAIDVSKKEDKGNDKHSSKNVVLPLSVSRRISLLESTKAGYIDIKINAESGFSPNDDLDLSSVNFGSPKDVDFGKGIQHHSSRKVGVDLILTFDAKKINLSQDDFVYKILVANKNGQQEFAYCKTKLSSE</sequence>
<name>A6DQB4_9BACT</name>
<dbReference type="Gene3D" id="2.115.10.20">
    <property type="entry name" value="Glycosyl hydrolase domain, family 43"/>
    <property type="match status" value="1"/>
</dbReference>
<dbReference type="Proteomes" id="UP000004947">
    <property type="component" value="Unassembled WGS sequence"/>
</dbReference>
<proteinExistence type="predicted"/>
<reference evidence="1 2" key="1">
    <citation type="journal article" date="2010" name="J. Bacteriol.">
        <title>Genome sequence of Lentisphaera araneosa HTCC2155T, the type species of the order Lentisphaerales in the phylum Lentisphaerae.</title>
        <authorList>
            <person name="Thrash J.C."/>
            <person name="Cho J.C."/>
            <person name="Vergin K.L."/>
            <person name="Morris R.M."/>
            <person name="Giovannoni S.J."/>
        </authorList>
    </citation>
    <scope>NUCLEOTIDE SEQUENCE [LARGE SCALE GENOMIC DNA]</scope>
    <source>
        <strain evidence="1 2">HTCC2155</strain>
    </source>
</reference>
<evidence type="ECO:0000313" key="1">
    <source>
        <dbReference type="EMBL" id="EDM26165.1"/>
    </source>
</evidence>
<keyword evidence="2" id="KW-1185">Reference proteome</keyword>
<dbReference type="InterPro" id="IPR023296">
    <property type="entry name" value="Glyco_hydro_beta-prop_sf"/>
</dbReference>
<dbReference type="RefSeq" id="WP_007280043.1">
    <property type="nucleotide sequence ID" value="NZ_ABCK01000019.1"/>
</dbReference>
<evidence type="ECO:0000313" key="2">
    <source>
        <dbReference type="Proteomes" id="UP000004947"/>
    </source>
</evidence>